<dbReference type="Pfam" id="PF22780">
    <property type="entry name" value="HI0933_like_1st"/>
    <property type="match status" value="1"/>
</dbReference>
<evidence type="ECO:0008006" key="8">
    <source>
        <dbReference type="Google" id="ProtNLM"/>
    </source>
</evidence>
<dbReference type="Pfam" id="PF03486">
    <property type="entry name" value="HI0933_like"/>
    <property type="match status" value="1"/>
</dbReference>
<dbReference type="InterPro" id="IPR057661">
    <property type="entry name" value="RsdA/BaiN/AoA(So)_Rossmann"/>
</dbReference>
<reference evidence="6 7" key="1">
    <citation type="submission" date="2015-07" db="EMBL/GenBank/DDBJ databases">
        <title>Genome sequence of Ornatilinea apprima DSM 23815.</title>
        <authorList>
            <person name="Hemp J."/>
            <person name="Ward L.M."/>
            <person name="Pace L.A."/>
            <person name="Fischer W.W."/>
        </authorList>
    </citation>
    <scope>NUCLEOTIDE SEQUENCE [LARGE SCALE GENOMIC DNA]</scope>
    <source>
        <strain evidence="6 7">P3M-1</strain>
    </source>
</reference>
<dbReference type="SUPFAM" id="SSF160996">
    <property type="entry name" value="HI0933 insert domain-like"/>
    <property type="match status" value="1"/>
</dbReference>
<evidence type="ECO:0000313" key="7">
    <source>
        <dbReference type="Proteomes" id="UP000050417"/>
    </source>
</evidence>
<dbReference type="SUPFAM" id="SSF51905">
    <property type="entry name" value="FAD/NAD(P)-binding domain"/>
    <property type="match status" value="1"/>
</dbReference>
<feature type="domain" description="RsdA/BaiN/AoA(So)-like insert" evidence="5">
    <location>
        <begin position="175"/>
        <end position="331"/>
    </location>
</feature>
<feature type="domain" description="RsdA/BaiN/AoA(So)-like Rossmann fold-like" evidence="4">
    <location>
        <begin position="1"/>
        <end position="385"/>
    </location>
</feature>
<dbReference type="Proteomes" id="UP000050417">
    <property type="component" value="Unassembled WGS sequence"/>
</dbReference>
<evidence type="ECO:0000256" key="1">
    <source>
        <dbReference type="ARBA" id="ARBA00001974"/>
    </source>
</evidence>
<dbReference type="InterPro" id="IPR055178">
    <property type="entry name" value="RsdA/BaiN/AoA(So)-like_dom"/>
</dbReference>
<gene>
    <name evidence="6" type="ORF">ADN00_08155</name>
</gene>
<dbReference type="PATRIC" id="fig|1134406.4.peg.632"/>
<dbReference type="Gene3D" id="2.40.30.10">
    <property type="entry name" value="Translation factors"/>
    <property type="match status" value="1"/>
</dbReference>
<evidence type="ECO:0000256" key="3">
    <source>
        <dbReference type="ARBA" id="ARBA00022827"/>
    </source>
</evidence>
<dbReference type="NCBIfam" id="TIGR00275">
    <property type="entry name" value="aminoacetone oxidase family FAD-binding enzyme"/>
    <property type="match status" value="1"/>
</dbReference>
<dbReference type="PANTHER" id="PTHR42887:SF2">
    <property type="entry name" value="OS12G0638800 PROTEIN"/>
    <property type="match status" value="1"/>
</dbReference>
<evidence type="ECO:0000256" key="2">
    <source>
        <dbReference type="ARBA" id="ARBA00022630"/>
    </source>
</evidence>
<dbReference type="AlphaFoldDB" id="A0A0P6XC74"/>
<dbReference type="PANTHER" id="PTHR42887">
    <property type="entry name" value="OS12G0638800 PROTEIN"/>
    <property type="match status" value="1"/>
</dbReference>
<dbReference type="Gene3D" id="1.10.8.260">
    <property type="entry name" value="HI0933 insert domain-like"/>
    <property type="match status" value="1"/>
</dbReference>
<accession>A0A0P6XC74</accession>
<dbReference type="InterPro" id="IPR004792">
    <property type="entry name" value="BaiN-like"/>
</dbReference>
<protein>
    <recommendedName>
        <fullName evidence="8">Flavoprotein</fullName>
    </recommendedName>
</protein>
<evidence type="ECO:0000259" key="4">
    <source>
        <dbReference type="Pfam" id="PF03486"/>
    </source>
</evidence>
<evidence type="ECO:0000313" key="6">
    <source>
        <dbReference type="EMBL" id="KPL77846.1"/>
    </source>
</evidence>
<dbReference type="InterPro" id="IPR036188">
    <property type="entry name" value="FAD/NAD-bd_sf"/>
</dbReference>
<keyword evidence="2" id="KW-0285">Flavoprotein</keyword>
<dbReference type="Gene3D" id="3.50.50.60">
    <property type="entry name" value="FAD/NAD(P)-binding domain"/>
    <property type="match status" value="1"/>
</dbReference>
<comment type="caution">
    <text evidence="6">The sequence shown here is derived from an EMBL/GenBank/DDBJ whole genome shotgun (WGS) entry which is preliminary data.</text>
</comment>
<proteinExistence type="predicted"/>
<keyword evidence="7" id="KW-1185">Reference proteome</keyword>
<dbReference type="InterPro" id="IPR023166">
    <property type="entry name" value="BaiN-like_dom_sf"/>
</dbReference>
<sequence length="397" mass="42348">MAAWQAAKHGTRVVLFDSNARPGKKLLITGSGRCNLSNTKCAPERYTCDESDFLSRAWAEFSQADLVNLLGELGIPLYATDDGWYYPLSNSAANVAEILIELLVAAGVEFVPESRVVQISPAGYGFKVYCGNKEKPVYVDSLVVASGGKAYPQTGSDGSLFPIIRGLGHRILPTRPALAPVLLEGGTTSLLKGVRLDAGCMLVKNEKVVESTVGNVIFTEWGMNGPGVMDLSHWIEKPEQEDYRLVVNFLPGKESLLFDFLQQGAQNGLSTRAVLLGLLPEKVVSWAMDGLDIEPNQLAGDLSPEQANTLARKLTSTSLKVLGVKGYSHAQCSTGGVAVSEVNGSTMESKIVPGIFFAGEVLNVNGPCGGYNLHWALTSGRIAGRGAALRGKMSSLD</sequence>
<organism evidence="6 7">
    <name type="scientific">Ornatilinea apprima</name>
    <dbReference type="NCBI Taxonomy" id="1134406"/>
    <lineage>
        <taxon>Bacteria</taxon>
        <taxon>Bacillati</taxon>
        <taxon>Chloroflexota</taxon>
        <taxon>Anaerolineae</taxon>
        <taxon>Anaerolineales</taxon>
        <taxon>Anaerolineaceae</taxon>
        <taxon>Ornatilinea</taxon>
    </lineage>
</organism>
<name>A0A0P6XC74_9CHLR</name>
<dbReference type="EMBL" id="LGCL01000021">
    <property type="protein sequence ID" value="KPL77846.1"/>
    <property type="molecule type" value="Genomic_DNA"/>
</dbReference>
<keyword evidence="3" id="KW-0274">FAD</keyword>
<evidence type="ECO:0000259" key="5">
    <source>
        <dbReference type="Pfam" id="PF22780"/>
    </source>
</evidence>
<comment type="cofactor">
    <cofactor evidence="1">
        <name>FAD</name>
        <dbReference type="ChEBI" id="CHEBI:57692"/>
    </cofactor>
</comment>
<dbReference type="STRING" id="1134406.ADN00_08155"/>